<keyword evidence="5" id="KW-0378">Hydrolase</keyword>
<dbReference type="Gene3D" id="3.90.1720.10">
    <property type="entry name" value="endopeptidase domain like (from Nostoc punctiforme)"/>
    <property type="match status" value="1"/>
</dbReference>
<evidence type="ECO:0000313" key="11">
    <source>
        <dbReference type="EMBL" id="KEO82894.1"/>
    </source>
</evidence>
<dbReference type="SUPFAM" id="SSF55383">
    <property type="entry name" value="Copper amine oxidase, domain N"/>
    <property type="match status" value="1"/>
</dbReference>
<comment type="similarity">
    <text evidence="1">Belongs to the peptidase C40 family.</text>
</comment>
<dbReference type="SUPFAM" id="SSF54001">
    <property type="entry name" value="Cysteine proteinases"/>
    <property type="match status" value="1"/>
</dbReference>
<evidence type="ECO:0000256" key="5">
    <source>
        <dbReference type="ARBA" id="ARBA00022801"/>
    </source>
</evidence>
<dbReference type="STRING" id="1157490.EL26_12415"/>
<feature type="signal peptide" evidence="8">
    <location>
        <begin position="1"/>
        <end position="30"/>
    </location>
</feature>
<evidence type="ECO:0000256" key="2">
    <source>
        <dbReference type="ARBA" id="ARBA00022670"/>
    </source>
</evidence>
<dbReference type="Proteomes" id="UP000027931">
    <property type="component" value="Unassembled WGS sequence"/>
</dbReference>
<feature type="domain" description="LysM" evidence="9">
    <location>
        <begin position="161"/>
        <end position="204"/>
    </location>
</feature>
<accession>A0A074LP60</accession>
<dbReference type="InterPro" id="IPR018392">
    <property type="entry name" value="LysM"/>
</dbReference>
<organism evidence="11 12">
    <name type="scientific">Tumebacillus flagellatus</name>
    <dbReference type="NCBI Taxonomy" id="1157490"/>
    <lineage>
        <taxon>Bacteria</taxon>
        <taxon>Bacillati</taxon>
        <taxon>Bacillota</taxon>
        <taxon>Bacilli</taxon>
        <taxon>Bacillales</taxon>
        <taxon>Alicyclobacillaceae</taxon>
        <taxon>Tumebacillus</taxon>
    </lineage>
</organism>
<evidence type="ECO:0000256" key="3">
    <source>
        <dbReference type="ARBA" id="ARBA00022729"/>
    </source>
</evidence>
<dbReference type="PANTHER" id="PTHR47053">
    <property type="entry name" value="MUREIN DD-ENDOPEPTIDASE MEPH-RELATED"/>
    <property type="match status" value="1"/>
</dbReference>
<sequence length="381" mass="41266">MNNRKNKRMALALVALFTLMPLPGAINAMASDQEALPAAGYSAVPRAGVVINGVTKTAISPVLVKGLYYVPFKDIAHILDYDSISYNQKTKTYAATDGSVTVRVSIGGTHAMKGDERVNIHAPQFLNGTAYLSLDAVSSVFNVFAYFNAPDGSVRIQMPATRYKVLAGDSLFKIAQAHHTTATAVRAANGLKTDEIMPGQILTLPAEVLKREMEPTSATPAQQDPSVIVDPNAQDPSQTQTATPTATQSATAAKKAQAIIALGKKYMGVPYKFGANSNDAPRLMDCSSFMQYIFGQNGITLPRDSRQQSALGTRVTKTQLQPGDLMFFKYPERYSDGRVGHVGVYMGNNQILHTIPRTGVTVSKFTGYWSTNFLYGKRVIR</sequence>
<keyword evidence="3 8" id="KW-0732">Signal</keyword>
<dbReference type="InterPro" id="IPR038765">
    <property type="entry name" value="Papain-like_cys_pep_sf"/>
</dbReference>
<feature type="chain" id="PRO_5001698447" evidence="8">
    <location>
        <begin position="31"/>
        <end position="381"/>
    </location>
</feature>
<dbReference type="AlphaFoldDB" id="A0A074LP60"/>
<keyword evidence="6" id="KW-0788">Thiol protease</keyword>
<evidence type="ECO:0000259" key="9">
    <source>
        <dbReference type="PROSITE" id="PS51782"/>
    </source>
</evidence>
<dbReference type="PANTHER" id="PTHR47053:SF1">
    <property type="entry name" value="MUREIN DD-ENDOPEPTIDASE MEPH-RELATED"/>
    <property type="match status" value="1"/>
</dbReference>
<gene>
    <name evidence="11" type="ORF">EL26_12415</name>
</gene>
<proteinExistence type="inferred from homology"/>
<dbReference type="Gene3D" id="3.10.350.10">
    <property type="entry name" value="LysM domain"/>
    <property type="match status" value="1"/>
</dbReference>
<dbReference type="RefSeq" id="WP_038088763.1">
    <property type="nucleotide sequence ID" value="NZ_JMIR01000016.1"/>
</dbReference>
<dbReference type="InterPro" id="IPR036582">
    <property type="entry name" value="Mao_N_sf"/>
</dbReference>
<feature type="compositionally biased region" description="Low complexity" evidence="7">
    <location>
        <begin position="233"/>
        <end position="250"/>
    </location>
</feature>
<evidence type="ECO:0000256" key="6">
    <source>
        <dbReference type="ARBA" id="ARBA00022807"/>
    </source>
</evidence>
<dbReference type="Pfam" id="PF00877">
    <property type="entry name" value="NLPC_P60"/>
    <property type="match status" value="1"/>
</dbReference>
<keyword evidence="2" id="KW-0645">Protease</keyword>
<dbReference type="SUPFAM" id="SSF54106">
    <property type="entry name" value="LysM domain"/>
    <property type="match status" value="1"/>
</dbReference>
<evidence type="ECO:0000313" key="12">
    <source>
        <dbReference type="Proteomes" id="UP000027931"/>
    </source>
</evidence>
<dbReference type="EMBL" id="JMIR01000016">
    <property type="protein sequence ID" value="KEO82894.1"/>
    <property type="molecule type" value="Genomic_DNA"/>
</dbReference>
<dbReference type="SMART" id="SM00257">
    <property type="entry name" value="LysM"/>
    <property type="match status" value="1"/>
</dbReference>
<evidence type="ECO:0000256" key="8">
    <source>
        <dbReference type="SAM" id="SignalP"/>
    </source>
</evidence>
<dbReference type="PROSITE" id="PS51782">
    <property type="entry name" value="LYSM"/>
    <property type="match status" value="1"/>
</dbReference>
<keyword evidence="12" id="KW-1185">Reference proteome</keyword>
<comment type="caution">
    <text evidence="11">The sequence shown here is derived from an EMBL/GenBank/DDBJ whole genome shotgun (WGS) entry which is preliminary data.</text>
</comment>
<protein>
    <submittedName>
        <fullName evidence="11">Uncharacterized protein</fullName>
    </submittedName>
</protein>
<dbReference type="Gene3D" id="3.30.457.10">
    <property type="entry name" value="Copper amine oxidase-like, N-terminal domain"/>
    <property type="match status" value="1"/>
</dbReference>
<feature type="compositionally biased region" description="Polar residues" evidence="7">
    <location>
        <begin position="216"/>
        <end position="225"/>
    </location>
</feature>
<dbReference type="Pfam" id="PF07833">
    <property type="entry name" value="Cu_amine_oxidN1"/>
    <property type="match status" value="1"/>
</dbReference>
<evidence type="ECO:0000259" key="10">
    <source>
        <dbReference type="PROSITE" id="PS51935"/>
    </source>
</evidence>
<dbReference type="InterPro" id="IPR000064">
    <property type="entry name" value="NLP_P60_dom"/>
</dbReference>
<dbReference type="CDD" id="cd00118">
    <property type="entry name" value="LysM"/>
    <property type="match status" value="1"/>
</dbReference>
<reference evidence="11 12" key="1">
    <citation type="journal article" date="2013" name="Int. J. Syst. Evol. Microbiol.">
        <title>Tumebacillus flagellatus sp. nov., an alpha-amylase/pullulanase-producing bacterium isolated from cassava wastewater.</title>
        <authorList>
            <person name="Wang Q."/>
            <person name="Xie N."/>
            <person name="Qin Y."/>
            <person name="Shen N."/>
            <person name="Zhu J."/>
            <person name="Mi H."/>
            <person name="Huang R."/>
        </authorList>
    </citation>
    <scope>NUCLEOTIDE SEQUENCE [LARGE SCALE GENOMIC DNA]</scope>
    <source>
        <strain evidence="11 12">GST4</strain>
    </source>
</reference>
<evidence type="ECO:0000256" key="4">
    <source>
        <dbReference type="ARBA" id="ARBA00022737"/>
    </source>
</evidence>
<dbReference type="OrthoDB" id="9813368at2"/>
<dbReference type="InterPro" id="IPR012854">
    <property type="entry name" value="Cu_amine_oxidase-like_N"/>
</dbReference>
<dbReference type="GO" id="GO:0008234">
    <property type="term" value="F:cysteine-type peptidase activity"/>
    <property type="evidence" value="ECO:0007669"/>
    <property type="project" value="UniProtKB-KW"/>
</dbReference>
<dbReference type="InterPro" id="IPR036779">
    <property type="entry name" value="LysM_dom_sf"/>
</dbReference>
<evidence type="ECO:0000256" key="1">
    <source>
        <dbReference type="ARBA" id="ARBA00007074"/>
    </source>
</evidence>
<dbReference type="PROSITE" id="PS51935">
    <property type="entry name" value="NLPC_P60"/>
    <property type="match status" value="1"/>
</dbReference>
<feature type="domain" description="NlpC/P60" evidence="10">
    <location>
        <begin position="253"/>
        <end position="380"/>
    </location>
</feature>
<dbReference type="GO" id="GO:0006508">
    <property type="term" value="P:proteolysis"/>
    <property type="evidence" value="ECO:0007669"/>
    <property type="project" value="UniProtKB-KW"/>
</dbReference>
<keyword evidence="4" id="KW-0677">Repeat</keyword>
<evidence type="ECO:0000256" key="7">
    <source>
        <dbReference type="SAM" id="MobiDB-lite"/>
    </source>
</evidence>
<dbReference type="InterPro" id="IPR051202">
    <property type="entry name" value="Peptidase_C40"/>
</dbReference>
<feature type="region of interest" description="Disordered" evidence="7">
    <location>
        <begin position="212"/>
        <end position="250"/>
    </location>
</feature>
<dbReference type="eggNOG" id="COG0791">
    <property type="taxonomic scope" value="Bacteria"/>
</dbReference>
<name>A0A074LP60_9BACL</name>
<dbReference type="Pfam" id="PF01476">
    <property type="entry name" value="LysM"/>
    <property type="match status" value="1"/>
</dbReference>